<evidence type="ECO:0000256" key="4">
    <source>
        <dbReference type="ARBA" id="ARBA00023239"/>
    </source>
</evidence>
<evidence type="ECO:0000313" key="7">
    <source>
        <dbReference type="Proteomes" id="UP001273505"/>
    </source>
</evidence>
<evidence type="ECO:0000259" key="5">
    <source>
        <dbReference type="PROSITE" id="PS51891"/>
    </source>
</evidence>
<sequence length="147" mass="15830">MKLDHAGSCSCGAVNFRVVADSLASYRCYCSICQKATGSEFSTTVLADEADFKWTAGQESVREYRKDSGYMLAFCGVCSSPVPNQFRGMPFYSVPAGAIEGAPQIDLRVTLFKPEADVSEAGNVEVTNFDEVPSLNVMFDLLGVTAP</sequence>
<dbReference type="PANTHER" id="PTHR33337">
    <property type="entry name" value="GFA DOMAIN-CONTAINING PROTEIN"/>
    <property type="match status" value="1"/>
</dbReference>
<organism evidence="6 7">
    <name type="scientific">Gilvimarinus gilvus</name>
    <dbReference type="NCBI Taxonomy" id="3058038"/>
    <lineage>
        <taxon>Bacteria</taxon>
        <taxon>Pseudomonadati</taxon>
        <taxon>Pseudomonadota</taxon>
        <taxon>Gammaproteobacteria</taxon>
        <taxon>Cellvibrionales</taxon>
        <taxon>Cellvibrionaceae</taxon>
        <taxon>Gilvimarinus</taxon>
    </lineage>
</organism>
<keyword evidence="3" id="KW-0862">Zinc</keyword>
<comment type="similarity">
    <text evidence="1">Belongs to the Gfa family.</text>
</comment>
<keyword evidence="7" id="KW-1185">Reference proteome</keyword>
<dbReference type="PANTHER" id="PTHR33337:SF40">
    <property type="entry name" value="CENP-V_GFA DOMAIN-CONTAINING PROTEIN-RELATED"/>
    <property type="match status" value="1"/>
</dbReference>
<dbReference type="Pfam" id="PF04828">
    <property type="entry name" value="GFA"/>
    <property type="match status" value="1"/>
</dbReference>
<dbReference type="Gene3D" id="3.90.1590.10">
    <property type="entry name" value="glutathione-dependent formaldehyde- activating enzyme (gfa)"/>
    <property type="match status" value="1"/>
</dbReference>
<dbReference type="RefSeq" id="WP_302723059.1">
    <property type="nucleotide sequence ID" value="NZ_JAULRU010000577.1"/>
</dbReference>
<keyword evidence="2" id="KW-0479">Metal-binding</keyword>
<evidence type="ECO:0000256" key="2">
    <source>
        <dbReference type="ARBA" id="ARBA00022723"/>
    </source>
</evidence>
<protein>
    <submittedName>
        <fullName evidence="6">GFA family protein</fullName>
    </submittedName>
</protein>
<dbReference type="EMBL" id="JAXAFO010000003">
    <property type="protein sequence ID" value="MDX6848197.1"/>
    <property type="molecule type" value="Genomic_DNA"/>
</dbReference>
<dbReference type="SUPFAM" id="SSF51316">
    <property type="entry name" value="Mss4-like"/>
    <property type="match status" value="1"/>
</dbReference>
<gene>
    <name evidence="6" type="ORF">SCD92_02425</name>
</gene>
<comment type="caution">
    <text evidence="6">The sequence shown here is derived from an EMBL/GenBank/DDBJ whole genome shotgun (WGS) entry which is preliminary data.</text>
</comment>
<dbReference type="InterPro" id="IPR011057">
    <property type="entry name" value="Mss4-like_sf"/>
</dbReference>
<accession>A0ABU4RTJ2</accession>
<evidence type="ECO:0000256" key="3">
    <source>
        <dbReference type="ARBA" id="ARBA00022833"/>
    </source>
</evidence>
<feature type="domain" description="CENP-V/GFA" evidence="5">
    <location>
        <begin position="5"/>
        <end position="130"/>
    </location>
</feature>
<evidence type="ECO:0000313" key="6">
    <source>
        <dbReference type="EMBL" id="MDX6848197.1"/>
    </source>
</evidence>
<dbReference type="InterPro" id="IPR006913">
    <property type="entry name" value="CENP-V/GFA"/>
</dbReference>
<dbReference type="PROSITE" id="PS51891">
    <property type="entry name" value="CENP_V_GFA"/>
    <property type="match status" value="1"/>
</dbReference>
<evidence type="ECO:0000256" key="1">
    <source>
        <dbReference type="ARBA" id="ARBA00005495"/>
    </source>
</evidence>
<proteinExistence type="inferred from homology"/>
<keyword evidence="4" id="KW-0456">Lyase</keyword>
<dbReference type="Proteomes" id="UP001273505">
    <property type="component" value="Unassembled WGS sequence"/>
</dbReference>
<reference evidence="6 7" key="1">
    <citation type="submission" date="2023-11" db="EMBL/GenBank/DDBJ databases">
        <title>Gilvimarinus fulvus sp. nov., isolated from the surface of Kelp.</title>
        <authorList>
            <person name="Sun Y.Y."/>
            <person name="Gong Y."/>
            <person name="Du Z.J."/>
        </authorList>
    </citation>
    <scope>NUCLEOTIDE SEQUENCE [LARGE SCALE GENOMIC DNA]</scope>
    <source>
        <strain evidence="6 7">SDUM040013</strain>
    </source>
</reference>
<name>A0ABU4RTJ2_9GAMM</name>